<dbReference type="OrthoDB" id="5293753at2"/>
<dbReference type="Pfam" id="PF01965">
    <property type="entry name" value="DJ-1_PfpI"/>
    <property type="match status" value="1"/>
</dbReference>
<dbReference type="InterPro" id="IPR002818">
    <property type="entry name" value="DJ-1/PfpI"/>
</dbReference>
<dbReference type="PANTHER" id="PTHR43130">
    <property type="entry name" value="ARAC-FAMILY TRANSCRIPTIONAL REGULATOR"/>
    <property type="match status" value="1"/>
</dbReference>
<dbReference type="InterPro" id="IPR029062">
    <property type="entry name" value="Class_I_gatase-like"/>
</dbReference>
<accession>A0A179BNQ6</accession>
<keyword evidence="3" id="KW-1185">Reference proteome</keyword>
<feature type="domain" description="DJ-1/PfpI" evidence="1">
    <location>
        <begin position="4"/>
        <end position="163"/>
    </location>
</feature>
<sequence>MTTVGFLLFPGIQLLDFAGPYEVFAALPDCEIRLFWKTLEPVTCSSGPLLHPNAKLNDSYPLDVLCIPGGAGINALLQDNEVIHWVWQQASKAQWITSVCTGALLLGVAGLLKGRRATTHWRYHDLLSLFDAIPLRERVVQDGNLITGGGVTAGIDFALAVVAALRGQPAAEAIQLALEYAPSPPFQAGQPGDAPQAVLQAVESRTQALYEERAHILRRWRHSQDDHLSPNSQLE</sequence>
<evidence type="ECO:0000313" key="3">
    <source>
        <dbReference type="Proteomes" id="UP000078302"/>
    </source>
</evidence>
<name>A0A179BNQ6_ACIFR</name>
<gene>
    <name evidence="2" type="ORF">A4H96_02100</name>
</gene>
<dbReference type="GO" id="GO:0006355">
    <property type="term" value="P:regulation of DNA-templated transcription"/>
    <property type="evidence" value="ECO:0007669"/>
    <property type="project" value="TreeGrafter"/>
</dbReference>
<dbReference type="RefSeq" id="WP_064218056.1">
    <property type="nucleotide sequence ID" value="NZ_LVXZ01000018.1"/>
</dbReference>
<comment type="caution">
    <text evidence="2">The sequence shown here is derived from an EMBL/GenBank/DDBJ whole genome shotgun (WGS) entry which is preliminary data.</text>
</comment>
<dbReference type="EMBL" id="LVXZ01000018">
    <property type="protein sequence ID" value="OAP93039.1"/>
    <property type="molecule type" value="Genomic_DNA"/>
</dbReference>
<dbReference type="AlphaFoldDB" id="A0A179BNQ6"/>
<reference evidence="2 3" key="1">
    <citation type="submission" date="2016-04" db="EMBL/GenBank/DDBJ databases">
        <title>Acidithiobacillus ferrooxidans genome sequencing and assembly.</title>
        <authorList>
            <person name="Zhou Z."/>
        </authorList>
    </citation>
    <scope>NUCLEOTIDE SEQUENCE [LARGE SCALE GENOMIC DNA]</scope>
    <source>
        <strain evidence="2 3">BY0502</strain>
    </source>
</reference>
<dbReference type="PANTHER" id="PTHR43130:SF2">
    <property type="entry name" value="DJ-1_PFPI DOMAIN-CONTAINING PROTEIN"/>
    <property type="match status" value="1"/>
</dbReference>
<protein>
    <submittedName>
        <fullName evidence="2">AraC family transcriptional regulator</fullName>
    </submittedName>
</protein>
<proteinExistence type="predicted"/>
<evidence type="ECO:0000259" key="1">
    <source>
        <dbReference type="Pfam" id="PF01965"/>
    </source>
</evidence>
<dbReference type="InterPro" id="IPR052158">
    <property type="entry name" value="INH-QAR"/>
</dbReference>
<dbReference type="Gene3D" id="3.40.50.880">
    <property type="match status" value="1"/>
</dbReference>
<organism evidence="2 3">
    <name type="scientific">Acidithiobacillus ferrooxidans</name>
    <name type="common">Thiobacillus ferrooxidans</name>
    <dbReference type="NCBI Taxonomy" id="920"/>
    <lineage>
        <taxon>Bacteria</taxon>
        <taxon>Pseudomonadati</taxon>
        <taxon>Pseudomonadota</taxon>
        <taxon>Acidithiobacillia</taxon>
        <taxon>Acidithiobacillales</taxon>
        <taxon>Acidithiobacillaceae</taxon>
        <taxon>Acidithiobacillus</taxon>
    </lineage>
</organism>
<evidence type="ECO:0000313" key="2">
    <source>
        <dbReference type="EMBL" id="OAP93039.1"/>
    </source>
</evidence>
<dbReference type="CDD" id="cd03139">
    <property type="entry name" value="GATase1_PfpI_2"/>
    <property type="match status" value="1"/>
</dbReference>
<dbReference type="Proteomes" id="UP000078302">
    <property type="component" value="Unassembled WGS sequence"/>
</dbReference>
<dbReference type="SUPFAM" id="SSF52317">
    <property type="entry name" value="Class I glutamine amidotransferase-like"/>
    <property type="match status" value="1"/>
</dbReference>